<dbReference type="GO" id="GO:0005886">
    <property type="term" value="C:plasma membrane"/>
    <property type="evidence" value="ECO:0007669"/>
    <property type="project" value="TreeGrafter"/>
</dbReference>
<dbReference type="InterPro" id="IPR017911">
    <property type="entry name" value="MacB-like_ATP-bd"/>
</dbReference>
<dbReference type="InParanoid" id="D2V2P1"/>
<dbReference type="OrthoDB" id="6500128at2759"/>
<feature type="non-terminal residue" evidence="5">
    <location>
        <position position="1"/>
    </location>
</feature>
<dbReference type="OMA" id="DHHTAQG"/>
<gene>
    <name evidence="5" type="ORF">NAEGRDRAFT_3238</name>
</gene>
<dbReference type="RefSeq" id="XP_002681841.1">
    <property type="nucleotide sequence ID" value="XM_002681795.1"/>
</dbReference>
<dbReference type="GO" id="GO:0098796">
    <property type="term" value="C:membrane protein complex"/>
    <property type="evidence" value="ECO:0007669"/>
    <property type="project" value="UniProtKB-ARBA"/>
</dbReference>
<dbReference type="KEGG" id="ngr:NAEGRDRAFT_3238"/>
<evidence type="ECO:0000256" key="2">
    <source>
        <dbReference type="ARBA" id="ARBA00022741"/>
    </source>
</evidence>
<feature type="domain" description="ABC transporter" evidence="4">
    <location>
        <begin position="4"/>
        <end position="234"/>
    </location>
</feature>
<dbReference type="PROSITE" id="PS50893">
    <property type="entry name" value="ABC_TRANSPORTER_2"/>
    <property type="match status" value="1"/>
</dbReference>
<keyword evidence="2" id="KW-0547">Nucleotide-binding</keyword>
<dbReference type="InterPro" id="IPR003439">
    <property type="entry name" value="ABC_transporter-like_ATP-bd"/>
</dbReference>
<dbReference type="SUPFAM" id="SSF52540">
    <property type="entry name" value="P-loop containing nucleoside triphosphate hydrolases"/>
    <property type="match status" value="1"/>
</dbReference>
<organism evidence="6">
    <name type="scientific">Naegleria gruberi</name>
    <name type="common">Amoeba</name>
    <dbReference type="NCBI Taxonomy" id="5762"/>
    <lineage>
        <taxon>Eukaryota</taxon>
        <taxon>Discoba</taxon>
        <taxon>Heterolobosea</taxon>
        <taxon>Tetramitia</taxon>
        <taxon>Eutetramitia</taxon>
        <taxon>Vahlkampfiidae</taxon>
        <taxon>Naegleria</taxon>
    </lineage>
</organism>
<keyword evidence="3" id="KW-0067">ATP-binding</keyword>
<dbReference type="SMART" id="SM00382">
    <property type="entry name" value="AAA"/>
    <property type="match status" value="1"/>
</dbReference>
<dbReference type="eggNOG" id="KOG0055">
    <property type="taxonomic scope" value="Eukaryota"/>
</dbReference>
<dbReference type="GO" id="GO:0016887">
    <property type="term" value="F:ATP hydrolysis activity"/>
    <property type="evidence" value="ECO:0007669"/>
    <property type="project" value="InterPro"/>
</dbReference>
<dbReference type="PROSITE" id="PS00211">
    <property type="entry name" value="ABC_TRANSPORTER_1"/>
    <property type="match status" value="1"/>
</dbReference>
<dbReference type="GeneID" id="8849950"/>
<dbReference type="Pfam" id="PF00005">
    <property type="entry name" value="ABC_tran"/>
    <property type="match status" value="1"/>
</dbReference>
<dbReference type="STRING" id="5762.D2V2P1"/>
<dbReference type="EMBL" id="GG738849">
    <property type="protein sequence ID" value="EFC49097.1"/>
    <property type="molecule type" value="Genomic_DNA"/>
</dbReference>
<accession>D2V2P1</accession>
<feature type="non-terminal residue" evidence="5">
    <location>
        <position position="235"/>
    </location>
</feature>
<dbReference type="GO" id="GO:0005524">
    <property type="term" value="F:ATP binding"/>
    <property type="evidence" value="ECO:0007669"/>
    <property type="project" value="UniProtKB-KW"/>
</dbReference>
<sequence length="235" mass="26181">DYIIELDNIQKTYLLGIEGVPALRGVNLKVKRGEFLVIYGTSGGSGKTSMLNIIGTIDKPTKGHLTICGERVTSNTKDETLANIRLARMGFVFQTFNLLSTMSALENVEMPMILQGNVSKSTRRERAKKLLEKVGMGHRFDHSPNQLSGGEQQRVTIARAISNHPEILLLDEPTGDLDTKNTLNVMDLLIKLNQEDGITMVMVTHDPNLKNAADRVVYMRDGKIHRIEELDPEVK</sequence>
<keyword evidence="1" id="KW-0813">Transport</keyword>
<dbReference type="FunFam" id="3.40.50.300:FF:000032">
    <property type="entry name" value="Export ABC transporter ATP-binding protein"/>
    <property type="match status" value="1"/>
</dbReference>
<dbReference type="InterPro" id="IPR017871">
    <property type="entry name" value="ABC_transporter-like_CS"/>
</dbReference>
<dbReference type="CDD" id="cd03255">
    <property type="entry name" value="ABC_MJ0796_LolCDE_FtsE"/>
    <property type="match status" value="1"/>
</dbReference>
<evidence type="ECO:0000313" key="6">
    <source>
        <dbReference type="Proteomes" id="UP000006671"/>
    </source>
</evidence>
<name>D2V2P1_NAEGR</name>
<dbReference type="PANTHER" id="PTHR24220:SF688">
    <property type="entry name" value="ABC TRANSPORTER H FAMILY MEMBER 2"/>
    <property type="match status" value="1"/>
</dbReference>
<dbReference type="Gene3D" id="3.40.50.300">
    <property type="entry name" value="P-loop containing nucleotide triphosphate hydrolases"/>
    <property type="match status" value="1"/>
</dbReference>
<keyword evidence="6" id="KW-1185">Reference proteome</keyword>
<evidence type="ECO:0000259" key="4">
    <source>
        <dbReference type="PROSITE" id="PS50893"/>
    </source>
</evidence>
<evidence type="ECO:0000313" key="5">
    <source>
        <dbReference type="EMBL" id="EFC49097.1"/>
    </source>
</evidence>
<dbReference type="GO" id="GO:0022857">
    <property type="term" value="F:transmembrane transporter activity"/>
    <property type="evidence" value="ECO:0007669"/>
    <property type="project" value="TreeGrafter"/>
</dbReference>
<dbReference type="PANTHER" id="PTHR24220">
    <property type="entry name" value="IMPORT ATP-BINDING PROTEIN"/>
    <property type="match status" value="1"/>
</dbReference>
<evidence type="ECO:0000256" key="1">
    <source>
        <dbReference type="ARBA" id="ARBA00022448"/>
    </source>
</evidence>
<evidence type="ECO:0000256" key="3">
    <source>
        <dbReference type="ARBA" id="ARBA00022840"/>
    </source>
</evidence>
<dbReference type="InterPro" id="IPR015854">
    <property type="entry name" value="ABC_transpr_LolD-like"/>
</dbReference>
<reference evidence="5 6" key="1">
    <citation type="journal article" date="2010" name="Cell">
        <title>The genome of Naegleria gruberi illuminates early eukaryotic versatility.</title>
        <authorList>
            <person name="Fritz-Laylin L.K."/>
            <person name="Prochnik S.E."/>
            <person name="Ginger M.L."/>
            <person name="Dacks J.B."/>
            <person name="Carpenter M.L."/>
            <person name="Field M.C."/>
            <person name="Kuo A."/>
            <person name="Paredez A."/>
            <person name="Chapman J."/>
            <person name="Pham J."/>
            <person name="Shu S."/>
            <person name="Neupane R."/>
            <person name="Cipriano M."/>
            <person name="Mancuso J."/>
            <person name="Tu H."/>
            <person name="Salamov A."/>
            <person name="Lindquist E."/>
            <person name="Shapiro H."/>
            <person name="Lucas S."/>
            <person name="Grigoriev I.V."/>
            <person name="Cande W.Z."/>
            <person name="Fulton C."/>
            <person name="Rokhsar D.S."/>
            <person name="Dawson S.C."/>
        </authorList>
    </citation>
    <scope>NUCLEOTIDE SEQUENCE [LARGE SCALE GENOMIC DNA]</scope>
    <source>
        <strain evidence="5 6">NEG-M</strain>
    </source>
</reference>
<proteinExistence type="predicted"/>
<dbReference type="InterPro" id="IPR003593">
    <property type="entry name" value="AAA+_ATPase"/>
</dbReference>
<dbReference type="AlphaFoldDB" id="D2V2P1"/>
<dbReference type="VEuPathDB" id="AmoebaDB:NAEGRDRAFT_3238"/>
<dbReference type="Proteomes" id="UP000006671">
    <property type="component" value="Unassembled WGS sequence"/>
</dbReference>
<dbReference type="InterPro" id="IPR027417">
    <property type="entry name" value="P-loop_NTPase"/>
</dbReference>
<protein>
    <submittedName>
        <fullName evidence="5">Predicted protein</fullName>
    </submittedName>
</protein>